<dbReference type="InterPro" id="IPR005537">
    <property type="entry name" value="RAMP_III_fam"/>
</dbReference>
<dbReference type="GO" id="GO:0051607">
    <property type="term" value="P:defense response to virus"/>
    <property type="evidence" value="ECO:0007669"/>
    <property type="project" value="UniProtKB-KW"/>
</dbReference>
<evidence type="ECO:0000259" key="2">
    <source>
        <dbReference type="Pfam" id="PF03787"/>
    </source>
</evidence>
<sequence length="483" mass="55937">MYEQILSIKAKALYPIVGGYNGYPLSLTVGYEEPIRATEIKGLWKWWTRILLESMIFKHKSSVIPYSEIDKVMEDVFGSMDKKSVVRLNVRVDDDFINVVEKIWHFLRSFFQRGQVVNQRNVSGGINIIIQAQNLNIYKININNSNNGLNVRVRRADRDPKPNDIPIVIDFNDKKISINGIDEKLEGLDKYLTIQNIKEFLSIPRIKLDMLKYNNIGFKVGNLGDYKLNELIRIILDLITVVLIPKEVEFTINVEVNKERLKNKNNELDINKVKKLKFALYSLFVYLILGGIGRMINRGMGSLSPTQIECHDDDLCKDLKLLFENFSKISNEDGIIEFIKGLVDFNKLEELSENYINEIRIASETNNVFYISDYLLKHFYAKEIKDPLNPLKCLKILGELTLSNNVNDPTFAREILGSPRKSGDIRLPSAFRFKILYVANKYYLIWYLLDRYNITDPSHSFIKKYENEINNLINKAKQNLGGV</sequence>
<dbReference type="RefSeq" id="WP_229570399.1">
    <property type="nucleotide sequence ID" value="NZ_AP025226.1"/>
</dbReference>
<reference evidence="3 4" key="1">
    <citation type="journal article" date="2022" name="Microbiol. Resour. Announc.">
        <title>Complete Genome Sequence of the Hyperthermophilic and Acidophilic Archaeon Saccharolobus caldissimus Strain HS-3T.</title>
        <authorList>
            <person name="Sakai H.D."/>
            <person name="Kurosawa N."/>
        </authorList>
    </citation>
    <scope>NUCLEOTIDE SEQUENCE [LARGE SCALE GENOMIC DNA]</scope>
    <source>
        <strain evidence="3 4">JCM32116</strain>
    </source>
</reference>
<accession>A0AAQ4CVP5</accession>
<dbReference type="InterPro" id="IPR007522">
    <property type="entry name" value="CRISPR-assoc_prot_TM1795"/>
</dbReference>
<keyword evidence="1" id="KW-0051">Antiviral defense</keyword>
<dbReference type="KEGG" id="scas:SACC_28930"/>
<feature type="domain" description="CRISPR type III-associated protein" evidence="2">
    <location>
        <begin position="10"/>
        <end position="304"/>
    </location>
</feature>
<evidence type="ECO:0000313" key="4">
    <source>
        <dbReference type="Proteomes" id="UP001319921"/>
    </source>
</evidence>
<evidence type="ECO:0000313" key="3">
    <source>
        <dbReference type="EMBL" id="BDB99876.1"/>
    </source>
</evidence>
<dbReference type="NCBIfam" id="TIGR01894">
    <property type="entry name" value="cas_TM1795_cmr1"/>
    <property type="match status" value="1"/>
</dbReference>
<gene>
    <name evidence="3" type="ORF">SACC_28930</name>
</gene>
<dbReference type="AlphaFoldDB" id="A0AAQ4CVP5"/>
<dbReference type="EMBL" id="AP025226">
    <property type="protein sequence ID" value="BDB99876.1"/>
    <property type="molecule type" value="Genomic_DNA"/>
</dbReference>
<dbReference type="Pfam" id="PF03787">
    <property type="entry name" value="RAMPs"/>
    <property type="match status" value="1"/>
</dbReference>
<dbReference type="GeneID" id="68867619"/>
<evidence type="ECO:0000256" key="1">
    <source>
        <dbReference type="ARBA" id="ARBA00023118"/>
    </source>
</evidence>
<protein>
    <submittedName>
        <fullName evidence="3">Type III-B CRISPR module RAMP protein Cmr1</fullName>
    </submittedName>
</protein>
<dbReference type="Proteomes" id="UP001319921">
    <property type="component" value="Chromosome"/>
</dbReference>
<keyword evidence="4" id="KW-1185">Reference proteome</keyword>
<proteinExistence type="predicted"/>
<name>A0AAQ4CVP5_9CREN</name>
<organism evidence="3 4">
    <name type="scientific">Saccharolobus caldissimus</name>
    <dbReference type="NCBI Taxonomy" id="1702097"/>
    <lineage>
        <taxon>Archaea</taxon>
        <taxon>Thermoproteota</taxon>
        <taxon>Thermoprotei</taxon>
        <taxon>Sulfolobales</taxon>
        <taxon>Sulfolobaceae</taxon>
        <taxon>Saccharolobus</taxon>
    </lineage>
</organism>